<dbReference type="SUPFAM" id="SSF55961">
    <property type="entry name" value="Bet v1-like"/>
    <property type="match status" value="1"/>
</dbReference>
<sequence length="178" mass="19899">MVDTLAADTITPQMLRFERDLAAPIETVWQYLVDPELRARWFMGGPTEPQVGGKLGMTFNHRNLSDGDVPDPERYAKNQGKAWSETITRFEPPHFLAFTWDNGDAGEVTIELFAFAPDRTRLVLTHNRLRGAADARNFGGGWGAHLEVLQRRLAGEPVDNFWDLHAAAEKRAADAVGL</sequence>
<keyword evidence="4" id="KW-1185">Reference proteome</keyword>
<comment type="similarity">
    <text evidence="1">Belongs to the AHA1 family.</text>
</comment>
<dbReference type="Pfam" id="PF08327">
    <property type="entry name" value="AHSA1"/>
    <property type="match status" value="1"/>
</dbReference>
<dbReference type="EMBL" id="JACHLN010000001">
    <property type="protein sequence ID" value="MBB4837668.1"/>
    <property type="molecule type" value="Genomic_DNA"/>
</dbReference>
<protein>
    <submittedName>
        <fullName evidence="3">Uncharacterized protein YndB with AHSA1/START domain</fullName>
    </submittedName>
</protein>
<name>A0A7W7JYG4_9SPHN</name>
<dbReference type="InterPro" id="IPR023393">
    <property type="entry name" value="START-like_dom_sf"/>
</dbReference>
<reference evidence="3 4" key="1">
    <citation type="submission" date="2020-08" db="EMBL/GenBank/DDBJ databases">
        <title>Functional genomics of gut bacteria from endangered species of beetles.</title>
        <authorList>
            <person name="Carlos-Shanley C."/>
        </authorList>
    </citation>
    <scope>NUCLEOTIDE SEQUENCE [LARGE SCALE GENOMIC DNA]</scope>
    <source>
        <strain evidence="3 4">S00224</strain>
    </source>
</reference>
<feature type="domain" description="Activator of Hsp90 ATPase homologue 1/2-like C-terminal" evidence="2">
    <location>
        <begin position="22"/>
        <end position="153"/>
    </location>
</feature>
<dbReference type="Proteomes" id="UP000575241">
    <property type="component" value="Unassembled WGS sequence"/>
</dbReference>
<evidence type="ECO:0000313" key="3">
    <source>
        <dbReference type="EMBL" id="MBB4837668.1"/>
    </source>
</evidence>
<organism evidence="3 4">
    <name type="scientific">Sphingomonas kyeonggiensis</name>
    <dbReference type="NCBI Taxonomy" id="1268553"/>
    <lineage>
        <taxon>Bacteria</taxon>
        <taxon>Pseudomonadati</taxon>
        <taxon>Pseudomonadota</taxon>
        <taxon>Alphaproteobacteria</taxon>
        <taxon>Sphingomonadales</taxon>
        <taxon>Sphingomonadaceae</taxon>
        <taxon>Sphingomonas</taxon>
    </lineage>
</organism>
<accession>A0A7W7JYG4</accession>
<proteinExistence type="inferred from homology"/>
<evidence type="ECO:0000313" key="4">
    <source>
        <dbReference type="Proteomes" id="UP000575241"/>
    </source>
</evidence>
<gene>
    <name evidence="3" type="ORF">HNP52_000719</name>
</gene>
<dbReference type="CDD" id="cd08899">
    <property type="entry name" value="SRPBCC_CalC_Aha1-like_6"/>
    <property type="match status" value="1"/>
</dbReference>
<dbReference type="Gene3D" id="3.30.530.20">
    <property type="match status" value="1"/>
</dbReference>
<dbReference type="AlphaFoldDB" id="A0A7W7JYG4"/>
<comment type="caution">
    <text evidence="3">The sequence shown here is derived from an EMBL/GenBank/DDBJ whole genome shotgun (WGS) entry which is preliminary data.</text>
</comment>
<dbReference type="RefSeq" id="WP_184162575.1">
    <property type="nucleotide sequence ID" value="NZ_JACHLN010000001.1"/>
</dbReference>
<evidence type="ECO:0000256" key="1">
    <source>
        <dbReference type="ARBA" id="ARBA00006817"/>
    </source>
</evidence>
<evidence type="ECO:0000259" key="2">
    <source>
        <dbReference type="Pfam" id="PF08327"/>
    </source>
</evidence>
<dbReference type="InterPro" id="IPR013538">
    <property type="entry name" value="ASHA1/2-like_C"/>
</dbReference>